<accession>A0A7R9A3Q8</accession>
<evidence type="ECO:0000313" key="16">
    <source>
        <dbReference type="EMBL" id="CAD7241769.1"/>
    </source>
</evidence>
<keyword evidence="10" id="KW-0143">Chaperone</keyword>
<dbReference type="GO" id="GO:0016055">
    <property type="term" value="P:Wnt signaling pathway"/>
    <property type="evidence" value="ECO:0007669"/>
    <property type="project" value="UniProtKB-KW"/>
</dbReference>
<dbReference type="Gene3D" id="6.10.250.640">
    <property type="match status" value="1"/>
</dbReference>
<evidence type="ECO:0000256" key="1">
    <source>
        <dbReference type="ARBA" id="ARBA00004240"/>
    </source>
</evidence>
<evidence type="ECO:0000256" key="3">
    <source>
        <dbReference type="ARBA" id="ARBA00011068"/>
    </source>
</evidence>
<keyword evidence="5" id="KW-0853">WD repeat</keyword>
<evidence type="ECO:0000256" key="2">
    <source>
        <dbReference type="ARBA" id="ARBA00004604"/>
    </source>
</evidence>
<dbReference type="InterPro" id="IPR024977">
    <property type="entry name" value="Apc4-like_WD40_dom"/>
</dbReference>
<evidence type="ECO:0000256" key="7">
    <source>
        <dbReference type="ARBA" id="ARBA00022729"/>
    </source>
</evidence>
<dbReference type="InterPro" id="IPR036322">
    <property type="entry name" value="WD40_repeat_dom_sf"/>
</dbReference>
<dbReference type="Gene3D" id="3.30.70.260">
    <property type="match status" value="1"/>
</dbReference>
<evidence type="ECO:0000256" key="5">
    <source>
        <dbReference type="ARBA" id="ARBA00022574"/>
    </source>
</evidence>
<feature type="compositionally biased region" description="Basic and acidic residues" evidence="13">
    <location>
        <begin position="213"/>
        <end position="222"/>
    </location>
</feature>
<dbReference type="OrthoDB" id="1935146at2759"/>
<dbReference type="Pfam" id="PF12894">
    <property type="entry name" value="ANAPC4_WD40"/>
    <property type="match status" value="1"/>
</dbReference>
<keyword evidence="8" id="KW-0677">Repeat</keyword>
<evidence type="ECO:0000256" key="8">
    <source>
        <dbReference type="ARBA" id="ARBA00022737"/>
    </source>
</evidence>
<feature type="compositionally biased region" description="Basic residues" evidence="13">
    <location>
        <begin position="187"/>
        <end position="206"/>
    </location>
</feature>
<dbReference type="InterPro" id="IPR001680">
    <property type="entry name" value="WD40_rpt"/>
</dbReference>
<dbReference type="SMART" id="SM00320">
    <property type="entry name" value="WD40"/>
    <property type="match status" value="5"/>
</dbReference>
<dbReference type="InterPro" id="IPR045161">
    <property type="entry name" value="Utp18"/>
</dbReference>
<dbReference type="PANTHER" id="PTHR18359">
    <property type="entry name" value="WD-REPEAT PROTEIN-RELATED"/>
    <property type="match status" value="1"/>
</dbReference>
<dbReference type="GO" id="GO:0032040">
    <property type="term" value="C:small-subunit processome"/>
    <property type="evidence" value="ECO:0007669"/>
    <property type="project" value="TreeGrafter"/>
</dbReference>
<dbReference type="FunFam" id="3.30.70.260:FF:000031">
    <property type="entry name" value="LDLR chaperone MESD"/>
    <property type="match status" value="1"/>
</dbReference>
<dbReference type="GO" id="GO:0005783">
    <property type="term" value="C:endoplasmic reticulum"/>
    <property type="evidence" value="ECO:0007669"/>
    <property type="project" value="UniProtKB-SubCell"/>
</dbReference>
<evidence type="ECO:0000256" key="10">
    <source>
        <dbReference type="ARBA" id="ARBA00023186"/>
    </source>
</evidence>
<evidence type="ECO:0000313" key="17">
    <source>
        <dbReference type="Proteomes" id="UP000677054"/>
    </source>
</evidence>
<proteinExistence type="inferred from homology"/>
<keyword evidence="11" id="KW-0539">Nucleus</keyword>
<evidence type="ECO:0000256" key="14">
    <source>
        <dbReference type="SAM" id="SignalP"/>
    </source>
</evidence>
<feature type="compositionally biased region" description="Acidic residues" evidence="13">
    <location>
        <begin position="58"/>
        <end position="67"/>
    </location>
</feature>
<evidence type="ECO:0000256" key="4">
    <source>
        <dbReference type="ARBA" id="ARBA00022552"/>
    </source>
</evidence>
<feature type="chain" id="PRO_5036402758" description="Anaphase-promoting complex subunit 4-like WD40 domain-containing protein" evidence="14">
    <location>
        <begin position="25"/>
        <end position="714"/>
    </location>
</feature>
<feature type="region of interest" description="Disordered" evidence="13">
    <location>
        <begin position="58"/>
        <end position="79"/>
    </location>
</feature>
<dbReference type="PANTHER" id="PTHR18359:SF0">
    <property type="entry name" value="U3 SMALL NUCLEOLAR RNA-ASSOCIATED PROTEIN 18 HOMOLOG"/>
    <property type="match status" value="1"/>
</dbReference>
<evidence type="ECO:0000259" key="15">
    <source>
        <dbReference type="Pfam" id="PF12894"/>
    </source>
</evidence>
<feature type="compositionally biased region" description="Basic and acidic residues" evidence="13">
    <location>
        <begin position="266"/>
        <end position="283"/>
    </location>
</feature>
<dbReference type="GO" id="GO:0006457">
    <property type="term" value="P:protein folding"/>
    <property type="evidence" value="ECO:0007669"/>
    <property type="project" value="InterPro"/>
</dbReference>
<protein>
    <recommendedName>
        <fullName evidence="15">Anaphase-promoting complex subunit 4-like WD40 domain-containing protein</fullName>
    </recommendedName>
</protein>
<reference evidence="16" key="1">
    <citation type="submission" date="2020-11" db="EMBL/GenBank/DDBJ databases">
        <authorList>
            <person name="Tran Van P."/>
        </authorList>
    </citation>
    <scope>NUCLEOTIDE SEQUENCE</scope>
</reference>
<dbReference type="Pfam" id="PF10185">
    <property type="entry name" value="Mesd"/>
    <property type="match status" value="1"/>
</dbReference>
<sequence length="714" mass="81100">MLVIMKVGSFFFLLWYLLSFHAYAKKFKNGEKPDWAKKDIRDFSDADLERLYDQWEEDEEPLEEDELPEHMRKPPPIDLSSLDTSNPEGLLKMTKHGRTLMSFVTLLGTPTQSETEKITGLWQSSLHNSHIQAERYVIGENRVIFMYKDGSQAWDAKDFLIQQEECGEVSIEGKTYYGKNNPLSVSRKKLKKGEHSGHLRSGKTRSRLGIPDFDGKPEIIKRQDRKRNHTTGSELPPLETEKTDQEKLLETLLFGGEDLVESFEGMGKEEHKGLKKTDETKSSDEEDEHEEGKQGQGKKGIFDNDQPAPAWIDDEEESIQVQDIIPKAGISLRNPSIPYKEFLKKKFSHIAGATPSWAEMKAKERNSSDSEDEDDVMLRRTGAFVEQKGQVSSNMLKYSPLMDLNMGSSNGGIIRACEFHPWAQVALLASHQGTVSLHEVNGRDNPLIQAVHFKKYHIRSAHFCRNGEEFIVGSKCPYHFFSYDMKKGKIIKHFLHQKEQSNSEKFLVSPDGQYIAFLSAYGAIQLVTARTKEWIGMLKGNGDVAGACFSKSGNDLFTFTDSGLVYTWDMRSQRCRHKFQDYGCLHGRTLSISPYDQYIACGCSSGMVNVYELQDVLQTGNPKPLKSITNLVTPVSHIKFSPSSDILAIASDEEDNAIRLMNTRLMQVFRNFPQQRRNLKKVTCLDFSPQGGYLAMGNNIGRAQLFRLKGHPRY</sequence>
<dbReference type="GO" id="GO:0006364">
    <property type="term" value="P:rRNA processing"/>
    <property type="evidence" value="ECO:0007669"/>
    <property type="project" value="UniProtKB-KW"/>
</dbReference>
<dbReference type="SUPFAM" id="SSF50978">
    <property type="entry name" value="WD40 repeat-like"/>
    <property type="match status" value="1"/>
</dbReference>
<evidence type="ECO:0000256" key="12">
    <source>
        <dbReference type="ARBA" id="ARBA00025767"/>
    </source>
</evidence>
<dbReference type="GO" id="GO:0034388">
    <property type="term" value="C:Pwp2p-containing subcomplex of 90S preribosome"/>
    <property type="evidence" value="ECO:0007669"/>
    <property type="project" value="TreeGrafter"/>
</dbReference>
<organism evidence="16">
    <name type="scientific">Darwinula stevensoni</name>
    <dbReference type="NCBI Taxonomy" id="69355"/>
    <lineage>
        <taxon>Eukaryota</taxon>
        <taxon>Metazoa</taxon>
        <taxon>Ecdysozoa</taxon>
        <taxon>Arthropoda</taxon>
        <taxon>Crustacea</taxon>
        <taxon>Oligostraca</taxon>
        <taxon>Ostracoda</taxon>
        <taxon>Podocopa</taxon>
        <taxon>Podocopida</taxon>
        <taxon>Darwinulocopina</taxon>
        <taxon>Darwinuloidea</taxon>
        <taxon>Darwinulidae</taxon>
        <taxon>Darwinula</taxon>
    </lineage>
</organism>
<comment type="similarity">
    <text evidence="12">Belongs to the WD repeat UTP18 family.</text>
</comment>
<dbReference type="InterPro" id="IPR019330">
    <property type="entry name" value="MESD"/>
</dbReference>
<dbReference type="Gene3D" id="2.130.10.10">
    <property type="entry name" value="YVTN repeat-like/Quinoprotein amine dehydrogenase"/>
    <property type="match status" value="1"/>
</dbReference>
<feature type="region of interest" description="Disordered" evidence="13">
    <location>
        <begin position="187"/>
        <end position="244"/>
    </location>
</feature>
<gene>
    <name evidence="16" type="ORF">DSTB1V02_LOCUS1749</name>
</gene>
<keyword evidence="9" id="KW-0256">Endoplasmic reticulum</keyword>
<evidence type="ECO:0000256" key="6">
    <source>
        <dbReference type="ARBA" id="ARBA00022687"/>
    </source>
</evidence>
<feature type="region of interest" description="Disordered" evidence="13">
    <location>
        <begin position="265"/>
        <end position="309"/>
    </location>
</feature>
<feature type="signal peptide" evidence="14">
    <location>
        <begin position="1"/>
        <end position="24"/>
    </location>
</feature>
<dbReference type="EMBL" id="CAJPEV010000175">
    <property type="protein sequence ID" value="CAG0881831.1"/>
    <property type="molecule type" value="Genomic_DNA"/>
</dbReference>
<dbReference type="EMBL" id="LR899692">
    <property type="protein sequence ID" value="CAD7241769.1"/>
    <property type="molecule type" value="Genomic_DNA"/>
</dbReference>
<evidence type="ECO:0000256" key="11">
    <source>
        <dbReference type="ARBA" id="ARBA00023242"/>
    </source>
</evidence>
<feature type="domain" description="Anaphase-promoting complex subunit 4-like WD40" evidence="15">
    <location>
        <begin position="639"/>
        <end position="707"/>
    </location>
</feature>
<evidence type="ECO:0000256" key="13">
    <source>
        <dbReference type="SAM" id="MobiDB-lite"/>
    </source>
</evidence>
<dbReference type="InterPro" id="IPR015943">
    <property type="entry name" value="WD40/YVTN_repeat-like_dom_sf"/>
</dbReference>
<keyword evidence="4" id="KW-0698">rRNA processing</keyword>
<dbReference type="Proteomes" id="UP000677054">
    <property type="component" value="Unassembled WGS sequence"/>
</dbReference>
<keyword evidence="6" id="KW-0879">Wnt signaling pathway</keyword>
<comment type="subcellular location">
    <subcellularLocation>
        <location evidence="1">Endoplasmic reticulum</location>
    </subcellularLocation>
    <subcellularLocation>
        <location evidence="2">Nucleus</location>
        <location evidence="2">Nucleolus</location>
    </subcellularLocation>
</comment>
<name>A0A7R9A3Q8_9CRUS</name>
<keyword evidence="7 14" id="KW-0732">Signal</keyword>
<evidence type="ECO:0000256" key="9">
    <source>
        <dbReference type="ARBA" id="ARBA00022824"/>
    </source>
</evidence>
<comment type="similarity">
    <text evidence="3">Belongs to the MESD family.</text>
</comment>
<dbReference type="AlphaFoldDB" id="A0A7R9A3Q8"/>
<keyword evidence="17" id="KW-1185">Reference proteome</keyword>